<keyword evidence="4" id="KW-1185">Reference proteome</keyword>
<dbReference type="EMBL" id="JANGAC010000014">
    <property type="protein sequence ID" value="MCQ4924655.1"/>
    <property type="molecule type" value="Genomic_DNA"/>
</dbReference>
<sequence>MDWSKAKTILIVAFLITNILLGVVLFLSGRQVETATKEGFIEDVTKLLNNKNILIDTEISREIPSLNTLIVEYEILDLYEINKNYFNGEGKIESADQGSKGIIYNNEYVLIENKKKLTYENNNEEEKYTNLNEEQAKTIALEFLQDKNYDTSDMLLYYAKEQDNSYRLEFSKIYNSRYVERANTIVEVDKRGVKKLERIWLKALDEGETPIYISTAPKAVLSLLSMEEVYGKTIKDISLCYYFDPIEQDYLKEYKNPKKGKANPAWRVLFDDGYKVIIDNYNR</sequence>
<reference evidence="3 4" key="1">
    <citation type="submission" date="2022-06" db="EMBL/GenBank/DDBJ databases">
        <title>Isolation of gut microbiota from human fecal samples.</title>
        <authorList>
            <person name="Pamer E.G."/>
            <person name="Barat B."/>
            <person name="Waligurski E."/>
            <person name="Medina S."/>
            <person name="Paddock L."/>
            <person name="Mostad J."/>
        </authorList>
    </citation>
    <scope>NUCLEOTIDE SEQUENCE [LARGE SCALE GENOMIC DNA]</scope>
    <source>
        <strain evidence="3 4">DFI.7.95</strain>
    </source>
</reference>
<keyword evidence="1" id="KW-0472">Membrane</keyword>
<feature type="transmembrane region" description="Helical" evidence="1">
    <location>
        <begin position="6"/>
        <end position="27"/>
    </location>
</feature>
<evidence type="ECO:0000256" key="1">
    <source>
        <dbReference type="SAM" id="Phobius"/>
    </source>
</evidence>
<dbReference type="Pfam" id="PF16244">
    <property type="entry name" value="DUF4901"/>
    <property type="match status" value="1"/>
</dbReference>
<accession>A0ABT1SDV5</accession>
<evidence type="ECO:0000313" key="3">
    <source>
        <dbReference type="EMBL" id="MCQ4924655.1"/>
    </source>
</evidence>
<comment type="caution">
    <text evidence="3">The sequence shown here is derived from an EMBL/GenBank/DDBJ whole genome shotgun (WGS) entry which is preliminary data.</text>
</comment>
<evidence type="ECO:0000259" key="2">
    <source>
        <dbReference type="Pfam" id="PF16244"/>
    </source>
</evidence>
<keyword evidence="1" id="KW-0812">Transmembrane</keyword>
<evidence type="ECO:0000313" key="4">
    <source>
        <dbReference type="Proteomes" id="UP001524478"/>
    </source>
</evidence>
<protein>
    <recommendedName>
        <fullName evidence="2">YcdB/YcdC repeated domain-containing protein</fullName>
    </recommendedName>
</protein>
<dbReference type="RefSeq" id="WP_256312337.1">
    <property type="nucleotide sequence ID" value="NZ_JANGAC010000014.1"/>
</dbReference>
<dbReference type="Proteomes" id="UP001524478">
    <property type="component" value="Unassembled WGS sequence"/>
</dbReference>
<feature type="domain" description="YcdB/YcdC repeated" evidence="2">
    <location>
        <begin position="116"/>
        <end position="192"/>
    </location>
</feature>
<gene>
    <name evidence="3" type="ORF">NE686_16245</name>
</gene>
<proteinExistence type="predicted"/>
<organism evidence="3 4">
    <name type="scientific">Tissierella carlieri</name>
    <dbReference type="NCBI Taxonomy" id="689904"/>
    <lineage>
        <taxon>Bacteria</taxon>
        <taxon>Bacillati</taxon>
        <taxon>Bacillota</taxon>
        <taxon>Tissierellia</taxon>
        <taxon>Tissierellales</taxon>
        <taxon>Tissierellaceae</taxon>
        <taxon>Tissierella</taxon>
    </lineage>
</organism>
<keyword evidence="1" id="KW-1133">Transmembrane helix</keyword>
<name>A0ABT1SDV5_9FIRM</name>
<dbReference type="InterPro" id="IPR032599">
    <property type="entry name" value="YcdB/YcdC_rep_domain"/>
</dbReference>